<dbReference type="PANTHER" id="PTHR43004:SF19">
    <property type="entry name" value="BINDING MONOOXYGENASE, PUTATIVE (JCVI)-RELATED"/>
    <property type="match status" value="1"/>
</dbReference>
<dbReference type="Proteomes" id="UP001501319">
    <property type="component" value="Unassembled WGS sequence"/>
</dbReference>
<comment type="similarity">
    <text evidence="2">Belongs to the PheA/TfdB FAD monooxygenase family.</text>
</comment>
<proteinExistence type="inferred from homology"/>
<dbReference type="NCBIfam" id="NF004832">
    <property type="entry name" value="PRK06184.1"/>
    <property type="match status" value="1"/>
</dbReference>
<dbReference type="SUPFAM" id="SSF52833">
    <property type="entry name" value="Thioredoxin-like"/>
    <property type="match status" value="1"/>
</dbReference>
<organism evidence="6 7">
    <name type="scientific">Kribbella alba</name>
    <dbReference type="NCBI Taxonomy" id="190197"/>
    <lineage>
        <taxon>Bacteria</taxon>
        <taxon>Bacillati</taxon>
        <taxon>Actinomycetota</taxon>
        <taxon>Actinomycetes</taxon>
        <taxon>Propionibacteriales</taxon>
        <taxon>Kribbellaceae</taxon>
        <taxon>Kribbella</taxon>
    </lineage>
</organism>
<dbReference type="Gene3D" id="3.30.70.2450">
    <property type="match status" value="1"/>
</dbReference>
<sequence length="534" mass="57537">MTLREVNGGLAGARRTSSGGPVLVVGAGPVGLVAAVELARRGVDVRLVDKSGGPSSGSRGKGLQPRSIEVFDDLGVAGRIVATSRSRLAIRKYRGRAVLGTSDVVPDAPEPTASTPYPRTVLIPQWRVEEILRERLGELGVRVEYGSELAGLKQDSDGVHASLQTASGSESDSFSYAIGCDGASSTVRKLLEIGFLGQTDETVRMLTADVEVSGLDRDFWHWWPSADGKLLALCPLAATDTFQLQIGVAPDTVGELPLAQIQALVQERSGRTDIRVRRVEWQSIWRFNVRMVDRYRTGRVFLAGDSAHVHSPAGGLGMNTGIQDAYNLGWKIAHVLRGAPAGLLDTYEQERLPIAADVLNLSSKLIAGRIEGVAPGDRQGSDTLQLEVHYPVSELNGSRRGEQTMVQAGDRAPDSLLQGPDGSAVRLFDLLRGPHTSALAFGPRSSKVADAIAEHFHDHLKSFPLLPAASPTTEPNLTHFTDNEGHTHQDYSINGDTLLIIRPDGYVGMRAADPDEAEIFQYLSQFLPTEQANR</sequence>
<dbReference type="RefSeq" id="WP_344112782.1">
    <property type="nucleotide sequence ID" value="NZ_BAAANE010000006.1"/>
</dbReference>
<comment type="cofactor">
    <cofactor evidence="1">
        <name>FAD</name>
        <dbReference type="ChEBI" id="CHEBI:57692"/>
    </cofactor>
</comment>
<evidence type="ECO:0000313" key="7">
    <source>
        <dbReference type="Proteomes" id="UP001501319"/>
    </source>
</evidence>
<dbReference type="PANTHER" id="PTHR43004">
    <property type="entry name" value="TRK SYSTEM POTASSIUM UPTAKE PROTEIN"/>
    <property type="match status" value="1"/>
</dbReference>
<keyword evidence="4" id="KW-0274">FAD</keyword>
<dbReference type="PRINTS" id="PR00420">
    <property type="entry name" value="RNGMNOXGNASE"/>
</dbReference>
<gene>
    <name evidence="6" type="ORF">GCM10009744_36410</name>
</gene>
<dbReference type="InterPro" id="IPR036249">
    <property type="entry name" value="Thioredoxin-like_sf"/>
</dbReference>
<dbReference type="InterPro" id="IPR002938">
    <property type="entry name" value="FAD-bd"/>
</dbReference>
<dbReference type="Gene3D" id="3.50.50.60">
    <property type="entry name" value="FAD/NAD(P)-binding domain"/>
    <property type="match status" value="1"/>
</dbReference>
<dbReference type="InterPro" id="IPR036188">
    <property type="entry name" value="FAD/NAD-bd_sf"/>
</dbReference>
<feature type="domain" description="FAD-binding" evidence="5">
    <location>
        <begin position="21"/>
        <end position="360"/>
    </location>
</feature>
<keyword evidence="7" id="KW-1185">Reference proteome</keyword>
<comment type="caution">
    <text evidence="6">The sequence shown here is derived from an EMBL/GenBank/DDBJ whole genome shotgun (WGS) entry which is preliminary data.</text>
</comment>
<name>A0ABN2FE69_9ACTN</name>
<evidence type="ECO:0000256" key="2">
    <source>
        <dbReference type="ARBA" id="ARBA00007801"/>
    </source>
</evidence>
<evidence type="ECO:0000256" key="4">
    <source>
        <dbReference type="ARBA" id="ARBA00022827"/>
    </source>
</evidence>
<evidence type="ECO:0000256" key="3">
    <source>
        <dbReference type="ARBA" id="ARBA00022630"/>
    </source>
</evidence>
<dbReference type="Gene3D" id="3.40.30.120">
    <property type="match status" value="1"/>
</dbReference>
<dbReference type="Pfam" id="PF01494">
    <property type="entry name" value="FAD_binding_3"/>
    <property type="match status" value="1"/>
</dbReference>
<keyword evidence="3" id="KW-0285">Flavoprotein</keyword>
<evidence type="ECO:0000256" key="1">
    <source>
        <dbReference type="ARBA" id="ARBA00001974"/>
    </source>
</evidence>
<reference evidence="6 7" key="1">
    <citation type="journal article" date="2019" name="Int. J. Syst. Evol. Microbiol.">
        <title>The Global Catalogue of Microorganisms (GCM) 10K type strain sequencing project: providing services to taxonomists for standard genome sequencing and annotation.</title>
        <authorList>
            <consortium name="The Broad Institute Genomics Platform"/>
            <consortium name="The Broad Institute Genome Sequencing Center for Infectious Disease"/>
            <person name="Wu L."/>
            <person name="Ma J."/>
        </authorList>
    </citation>
    <scope>NUCLEOTIDE SEQUENCE [LARGE SCALE GENOMIC DNA]</scope>
    <source>
        <strain evidence="6 7">JCM 14306</strain>
    </source>
</reference>
<protein>
    <submittedName>
        <fullName evidence="6">FAD-dependent oxidoreductase</fullName>
    </submittedName>
</protein>
<dbReference type="InterPro" id="IPR050641">
    <property type="entry name" value="RIFMO-like"/>
</dbReference>
<dbReference type="SUPFAM" id="SSF51905">
    <property type="entry name" value="FAD/NAD(P)-binding domain"/>
    <property type="match status" value="1"/>
</dbReference>
<evidence type="ECO:0000313" key="6">
    <source>
        <dbReference type="EMBL" id="GAA1642879.1"/>
    </source>
</evidence>
<accession>A0ABN2FE69</accession>
<dbReference type="EMBL" id="BAAANE010000006">
    <property type="protein sequence ID" value="GAA1642879.1"/>
    <property type="molecule type" value="Genomic_DNA"/>
</dbReference>
<evidence type="ECO:0000259" key="5">
    <source>
        <dbReference type="Pfam" id="PF01494"/>
    </source>
</evidence>